<accession>A0ABU2LBL4</accession>
<evidence type="ECO:0000256" key="2">
    <source>
        <dbReference type="SAM" id="Phobius"/>
    </source>
</evidence>
<feature type="transmembrane region" description="Helical" evidence="2">
    <location>
        <begin position="68"/>
        <end position="87"/>
    </location>
</feature>
<dbReference type="RefSeq" id="WP_311631923.1">
    <property type="nucleotide sequence ID" value="NZ_JAVREN010000029.1"/>
</dbReference>
<proteinExistence type="predicted"/>
<keyword evidence="2" id="KW-0812">Transmembrane</keyword>
<evidence type="ECO:0000313" key="3">
    <source>
        <dbReference type="EMBL" id="MDT0308973.1"/>
    </source>
</evidence>
<evidence type="ECO:0000313" key="4">
    <source>
        <dbReference type="Proteomes" id="UP001183388"/>
    </source>
</evidence>
<dbReference type="EMBL" id="JAVREN010000029">
    <property type="protein sequence ID" value="MDT0308973.1"/>
    <property type="molecule type" value="Genomic_DNA"/>
</dbReference>
<gene>
    <name evidence="3" type="ORF">RM780_18680</name>
</gene>
<feature type="region of interest" description="Disordered" evidence="1">
    <location>
        <begin position="375"/>
        <end position="397"/>
    </location>
</feature>
<evidence type="ECO:0008006" key="5">
    <source>
        <dbReference type="Google" id="ProtNLM"/>
    </source>
</evidence>
<keyword evidence="2" id="KW-0472">Membrane</keyword>
<keyword evidence="2" id="KW-1133">Transmembrane helix</keyword>
<protein>
    <recommendedName>
        <fullName evidence="5">Integral membrane protein</fullName>
    </recommendedName>
</protein>
<dbReference type="Proteomes" id="UP001183388">
    <property type="component" value="Unassembled WGS sequence"/>
</dbReference>
<sequence length="561" mass="58062">MLHRRAHNARGGGGAPPALRLARDRLARAACPALRRALRRLPGRGRRSAAPAGALSHALAVLRVRNSALALALLPAAAAVVLLAAGAPAAARWAAAGLAAVTAAAAGAAALVISRARPAVTPTIEVPERSAPALYALIRDLAGRLDVPAPGAVALTPDCDSWLEEAPGPGPGSTVLVIGSPFLWWMRVGELRALLAPVVAGTGPAAHPDVAAARRCVRAWDAAARPPTAGRWRPLTAATARLSRLLLRAAAAHSAEMERGVAAAASARAQRVDHGLRVLAQEQVGLAYAGWDRLLTRVALPAWRVGRWPARLDAGVVAALTELSRRDRLAEGFAARLSERPACDLLEEPGAMDERISRLAARLFFGEAVGAGRAEAPAAEVPRQSTGAPEPGWAPVDWPSYPREVVDRIWRDRAARLFAALDAASAPTLSCLLTGLAETAAAGQLAARLGADAARADAARAAGPAGGSGVLPPPPQPPRSDRELLIDHVVAAVCCAAADTTGAAPGLDWLDGPVLLDESGEQRGQELCALVHTLVDEGDAGPLRKWLAETGVRPDKPVRLL</sequence>
<comment type="caution">
    <text evidence="3">The sequence shown here is derived from an EMBL/GenBank/DDBJ whole genome shotgun (WGS) entry which is preliminary data.</text>
</comment>
<feature type="region of interest" description="Disordered" evidence="1">
    <location>
        <begin position="460"/>
        <end position="481"/>
    </location>
</feature>
<organism evidence="3 4">
    <name type="scientific">Streptomyces boetiae</name>
    <dbReference type="NCBI Taxonomy" id="3075541"/>
    <lineage>
        <taxon>Bacteria</taxon>
        <taxon>Bacillati</taxon>
        <taxon>Actinomycetota</taxon>
        <taxon>Actinomycetes</taxon>
        <taxon>Kitasatosporales</taxon>
        <taxon>Streptomycetaceae</taxon>
        <taxon>Streptomyces</taxon>
    </lineage>
</organism>
<keyword evidence="4" id="KW-1185">Reference proteome</keyword>
<reference evidence="4" key="1">
    <citation type="submission" date="2023-07" db="EMBL/GenBank/DDBJ databases">
        <title>30 novel species of actinomycetes from the DSMZ collection.</title>
        <authorList>
            <person name="Nouioui I."/>
        </authorList>
    </citation>
    <scope>NUCLEOTIDE SEQUENCE [LARGE SCALE GENOMIC DNA]</scope>
    <source>
        <strain evidence="4">DSM 44917</strain>
    </source>
</reference>
<evidence type="ECO:0000256" key="1">
    <source>
        <dbReference type="SAM" id="MobiDB-lite"/>
    </source>
</evidence>
<name>A0ABU2LBL4_9ACTN</name>